<feature type="binding site" evidence="4">
    <location>
        <begin position="57"/>
        <end position="60"/>
    </location>
    <ligand>
        <name>GTP</name>
        <dbReference type="ChEBI" id="CHEBI:37565"/>
    </ligand>
</feature>
<dbReference type="NCBIfam" id="NF003828">
    <property type="entry name" value="PRK05416.1"/>
    <property type="match status" value="1"/>
</dbReference>
<dbReference type="EMBL" id="JBHUMK010000049">
    <property type="protein sequence ID" value="MFD2610032.1"/>
    <property type="molecule type" value="Genomic_DNA"/>
</dbReference>
<keyword evidence="1 4" id="KW-0547">Nucleotide-binding</keyword>
<evidence type="ECO:0000313" key="9">
    <source>
        <dbReference type="Proteomes" id="UP001597475"/>
    </source>
</evidence>
<dbReference type="InterPro" id="IPR027417">
    <property type="entry name" value="P-loop_NTPase"/>
</dbReference>
<keyword evidence="3 4" id="KW-0342">GTP-binding</keyword>
<evidence type="ECO:0000256" key="1">
    <source>
        <dbReference type="ARBA" id="ARBA00022741"/>
    </source>
</evidence>
<evidence type="ECO:0000259" key="6">
    <source>
        <dbReference type="Pfam" id="PF03668"/>
    </source>
</evidence>
<dbReference type="InterPro" id="IPR005337">
    <property type="entry name" value="RapZ-like"/>
</dbReference>
<dbReference type="Gene3D" id="3.40.50.300">
    <property type="entry name" value="P-loop containing nucleotide triphosphate hydrolases"/>
    <property type="match status" value="1"/>
</dbReference>
<keyword evidence="9" id="KW-1185">Reference proteome</keyword>
<dbReference type="Pfam" id="PF22740">
    <property type="entry name" value="PapZ_C"/>
    <property type="match status" value="1"/>
</dbReference>
<dbReference type="HAMAP" id="MF_00636">
    <property type="entry name" value="RapZ_like"/>
    <property type="match status" value="1"/>
</dbReference>
<organism evidence="8 9">
    <name type="scientific">Deinococcus taklimakanensis</name>
    <dbReference type="NCBI Taxonomy" id="536443"/>
    <lineage>
        <taxon>Bacteria</taxon>
        <taxon>Thermotogati</taxon>
        <taxon>Deinococcota</taxon>
        <taxon>Deinococci</taxon>
        <taxon>Deinococcales</taxon>
        <taxon>Deinococcaceae</taxon>
        <taxon>Deinococcus</taxon>
    </lineage>
</organism>
<feature type="binding site" evidence="4">
    <location>
        <begin position="8"/>
        <end position="15"/>
    </location>
    <ligand>
        <name>ATP</name>
        <dbReference type="ChEBI" id="CHEBI:30616"/>
    </ligand>
</feature>
<evidence type="ECO:0000259" key="7">
    <source>
        <dbReference type="Pfam" id="PF22740"/>
    </source>
</evidence>
<gene>
    <name evidence="8" type="primary">rapZ</name>
    <name evidence="8" type="ORF">ACFSR9_11380</name>
</gene>
<dbReference type="PANTHER" id="PTHR30448">
    <property type="entry name" value="RNASE ADAPTER PROTEIN RAPZ"/>
    <property type="match status" value="1"/>
</dbReference>
<protein>
    <submittedName>
        <fullName evidence="8">RNase adapter RapZ</fullName>
    </submittedName>
</protein>
<dbReference type="Proteomes" id="UP001597475">
    <property type="component" value="Unassembled WGS sequence"/>
</dbReference>
<dbReference type="Pfam" id="PF03668">
    <property type="entry name" value="RapZ-like_N"/>
    <property type="match status" value="1"/>
</dbReference>
<reference evidence="9" key="1">
    <citation type="journal article" date="2019" name="Int. J. Syst. Evol. Microbiol.">
        <title>The Global Catalogue of Microorganisms (GCM) 10K type strain sequencing project: providing services to taxonomists for standard genome sequencing and annotation.</title>
        <authorList>
            <consortium name="The Broad Institute Genomics Platform"/>
            <consortium name="The Broad Institute Genome Sequencing Center for Infectious Disease"/>
            <person name="Wu L."/>
            <person name="Ma J."/>
        </authorList>
    </citation>
    <scope>NUCLEOTIDE SEQUENCE [LARGE SCALE GENOMIC DNA]</scope>
    <source>
        <strain evidence="9">KCTC 33842</strain>
    </source>
</reference>
<evidence type="ECO:0000256" key="5">
    <source>
        <dbReference type="SAM" id="MobiDB-lite"/>
    </source>
</evidence>
<evidence type="ECO:0000256" key="4">
    <source>
        <dbReference type="HAMAP-Rule" id="MF_00636"/>
    </source>
</evidence>
<dbReference type="PANTHER" id="PTHR30448:SF0">
    <property type="entry name" value="RNASE ADAPTER PROTEIN RAPZ"/>
    <property type="match status" value="1"/>
</dbReference>
<feature type="domain" description="RapZ-like N-terminal" evidence="6">
    <location>
        <begin position="2"/>
        <end position="151"/>
    </location>
</feature>
<dbReference type="SUPFAM" id="SSF52540">
    <property type="entry name" value="P-loop containing nucleoside triphosphate hydrolases"/>
    <property type="match status" value="1"/>
</dbReference>
<evidence type="ECO:0000256" key="3">
    <source>
        <dbReference type="ARBA" id="ARBA00023134"/>
    </source>
</evidence>
<feature type="region of interest" description="Disordered" evidence="5">
    <location>
        <begin position="278"/>
        <end position="302"/>
    </location>
</feature>
<accession>A0ABW5P7E5</accession>
<keyword evidence="2 4" id="KW-0067">ATP-binding</keyword>
<feature type="compositionally biased region" description="Basic and acidic residues" evidence="5">
    <location>
        <begin position="293"/>
        <end position="302"/>
    </location>
</feature>
<dbReference type="InterPro" id="IPR053931">
    <property type="entry name" value="RapZ_C"/>
</dbReference>
<evidence type="ECO:0000256" key="2">
    <source>
        <dbReference type="ARBA" id="ARBA00022840"/>
    </source>
</evidence>
<proteinExistence type="inferred from homology"/>
<name>A0ABW5P7E5_9DEIO</name>
<sequence length="302" mass="33826">MPFIVVSGLSGSGKSTVLRALEDAGFFITDNLPPELWGSMHDLATARGLERVAVSTDARTRDFLAALEDSYVRLSRRREDLRVLFLEADAEVLLRRYNLTRREHPLGDTLMVDFARERELLSPLRSIADTVIDTTNLTARELADRVLHTFRLEHDFHLRLMSFGFKHAPPRDADLVVDVRTLPNPYYDPALRPRTGLDRDVADYVFRDPESEVFYEEVREFVRTSAERARKSGRHGYTVAVGCTGGQHRSVAVAARLTRDLGDLNALLTDHRDMKVDLQASGDLPQAGASAPEEAKKAGAAR</sequence>
<feature type="domain" description="RapZ C-terminal" evidence="7">
    <location>
        <begin position="157"/>
        <end position="275"/>
    </location>
</feature>
<dbReference type="RefSeq" id="WP_386845883.1">
    <property type="nucleotide sequence ID" value="NZ_JBHUMK010000049.1"/>
</dbReference>
<dbReference type="PIRSF" id="PIRSF005052">
    <property type="entry name" value="P-loopkin"/>
    <property type="match status" value="1"/>
</dbReference>
<comment type="caution">
    <text evidence="8">The sequence shown here is derived from an EMBL/GenBank/DDBJ whole genome shotgun (WGS) entry which is preliminary data.</text>
</comment>
<dbReference type="InterPro" id="IPR053930">
    <property type="entry name" value="RapZ-like_N"/>
</dbReference>
<evidence type="ECO:0000313" key="8">
    <source>
        <dbReference type="EMBL" id="MFD2610032.1"/>
    </source>
</evidence>